<accession>A0ABR7U5X8</accession>
<dbReference type="Pfam" id="PF05973">
    <property type="entry name" value="Gp49"/>
    <property type="match status" value="1"/>
</dbReference>
<evidence type="ECO:0000313" key="1">
    <source>
        <dbReference type="EMBL" id="MBC9978824.1"/>
    </source>
</evidence>
<evidence type="ECO:0000313" key="2">
    <source>
        <dbReference type="Proteomes" id="UP000639516"/>
    </source>
</evidence>
<sequence length="107" mass="12136">MPWRVDILNETVVAEIAALPADMQARFLRLAERIVSTGLERLGEPHVKHLEGKLWELRLTGRDGIARALYVTAIGRRVVVVRAFVKKTQKTPRAEIELALRRANEIT</sequence>
<comment type="caution">
    <text evidence="1">The sequence shown here is derived from an EMBL/GenBank/DDBJ whole genome shotgun (WGS) entry which is preliminary data.</text>
</comment>
<keyword evidence="2" id="KW-1185">Reference proteome</keyword>
<dbReference type="InterPro" id="IPR009241">
    <property type="entry name" value="HigB-like"/>
</dbReference>
<dbReference type="RefSeq" id="WP_188102632.1">
    <property type="nucleotide sequence ID" value="NZ_JAANIH010000027.1"/>
</dbReference>
<gene>
    <name evidence="1" type="ORF">HA482_11445</name>
</gene>
<dbReference type="EMBL" id="JAATTO010000014">
    <property type="protein sequence ID" value="MBC9978824.1"/>
    <property type="molecule type" value="Genomic_DNA"/>
</dbReference>
<proteinExistence type="predicted"/>
<organism evidence="1 2">
    <name type="scientific">Bradyrhizobium campsiandrae</name>
    <dbReference type="NCBI Taxonomy" id="1729892"/>
    <lineage>
        <taxon>Bacteria</taxon>
        <taxon>Pseudomonadati</taxon>
        <taxon>Pseudomonadota</taxon>
        <taxon>Alphaproteobacteria</taxon>
        <taxon>Hyphomicrobiales</taxon>
        <taxon>Nitrobacteraceae</taxon>
        <taxon>Bradyrhizobium</taxon>
    </lineage>
</organism>
<dbReference type="Proteomes" id="UP000639516">
    <property type="component" value="Unassembled WGS sequence"/>
</dbReference>
<protein>
    <submittedName>
        <fullName evidence="1">Type II toxin-antitoxin system RelE/ParE family toxin</fullName>
    </submittedName>
</protein>
<reference evidence="1 2" key="1">
    <citation type="journal article" date="2020" name="Arch. Microbiol.">
        <title>Bradyrhizobium campsiandrae sp. nov., a nitrogen-fixing bacterial strain isolated from a native leguminous tree from the Amazon adapted to flooded conditions.</title>
        <authorList>
            <person name="Cabral Michel D."/>
            <person name="Martins da Costa E."/>
            <person name="Azarias Guimaraes A."/>
            <person name="Soares de Carvalho T."/>
            <person name="Santos de Castro Caputo P."/>
            <person name="Willems A."/>
            <person name="de Souza Moreira F.M."/>
        </authorList>
    </citation>
    <scope>NUCLEOTIDE SEQUENCE [LARGE SCALE GENOMIC DNA]</scope>
    <source>
        <strain evidence="2">INPA 384B</strain>
    </source>
</reference>
<name>A0ABR7U5X8_9BRAD</name>